<feature type="compositionally biased region" description="Basic and acidic residues" evidence="1">
    <location>
        <begin position="842"/>
        <end position="851"/>
    </location>
</feature>
<dbReference type="Gene3D" id="3.30.565.10">
    <property type="entry name" value="Histidine kinase-like ATPase, C-terminal domain"/>
    <property type="match status" value="1"/>
</dbReference>
<name>A0A7S1YS11_9STRA</name>
<feature type="compositionally biased region" description="Low complexity" evidence="1">
    <location>
        <begin position="174"/>
        <end position="185"/>
    </location>
</feature>
<sequence length="1007" mass="112940">MDVMAKVLYLNIIVDVHNAVFDETTRSERRLQELRKMMSAVWESSSDIIAISVRGGIGGDVSTMVSPTYLQLYNTAREATETGGAEKKTEANNLDVNAKGRALVFELDANCFQLNQQHQQQQMSQSLQNQNKNKTQSTDPSSSSPRPSIHPRAIYDTDFQDTLTSNTHDIVNDNNSSNNQNTTTQYHKAIQQEEISSLADLVVKAWTNECTPGKTAETLIMHDLIRRCDNVTQDDKKEDDLFPPFHKKEEETEPPKDEQTTIQFETIRCEAKINRLELNALVIVVRDISERFRRFEAEKRVVFETTAREKDAEANRFTRHEVKNGLLAAIGLCEGLKETMPTTTVGSAITNGNAIVTTSATATTIESSSQPSPNHQSLTNMLDTSTRLITELDKTLREVLDTILAEAMARDVIHEVYEPRLERVDICELLCGISATQEYRDGGFINRNNSNNNNSATGNNICGTTTTTTKRFPLIVHPSPMPHFAFDPQLLRYIHRNAVSNACKYGQRGGVVLTEVMYDDKQRKLNMKVINLPGEHHEDILAMGDDIARKIVFSPGRRLHRYFEQKRKSVNGVSGAGGGYTGMDGGMLQKAETEITHSSGDGAWIMQKCAKTLGGDCSIAFEPNRTIFSLSFPAVPCNVSIREKKALDPTQFSLPPNTWGIAIDDSKIQRKLMDRYFKLIGIKQDKTIIVGKDADEISGFVDFVVDFLDQKLQNIEDENHYFLIIADENLDIMEDETHHVTVSGSMCVESIRRRLLPEQERRVCALIRSANDSSQDVAIYNSRAHGFLPKVPIRGDRVMETLAPLWERRFPPPPQQTFGFPASSASILEEHENTCSNSSARGESKERKNKGESSVQDHTTTANTVTHSLEESDGMIKSNRNNVNSSGNEDTKKCPSDDDDKPKEEVASNAGDDDDEEGDYEKVSIMQTIDRIDSLCTKQDANGNQIPPEELWLLVWEKLHSLKGDLQSMYDSTTSVVSLIDSLRGPVYPYDFGERWKEIRSHVVSMY</sequence>
<feature type="compositionally biased region" description="Polar residues" evidence="1">
    <location>
        <begin position="164"/>
        <end position="173"/>
    </location>
</feature>
<feature type="region of interest" description="Disordered" evidence="1">
    <location>
        <begin position="830"/>
        <end position="919"/>
    </location>
</feature>
<feature type="compositionally biased region" description="Polar residues" evidence="1">
    <location>
        <begin position="878"/>
        <end position="888"/>
    </location>
</feature>
<feature type="compositionally biased region" description="Polar residues" evidence="1">
    <location>
        <begin position="852"/>
        <end position="867"/>
    </location>
</feature>
<organism evidence="2">
    <name type="scientific">Ditylum brightwellii</name>
    <dbReference type="NCBI Taxonomy" id="49249"/>
    <lineage>
        <taxon>Eukaryota</taxon>
        <taxon>Sar</taxon>
        <taxon>Stramenopiles</taxon>
        <taxon>Ochrophyta</taxon>
        <taxon>Bacillariophyta</taxon>
        <taxon>Mediophyceae</taxon>
        <taxon>Lithodesmiophycidae</taxon>
        <taxon>Lithodesmiales</taxon>
        <taxon>Lithodesmiaceae</taxon>
        <taxon>Ditylum</taxon>
    </lineage>
</organism>
<feature type="compositionally biased region" description="Basic and acidic residues" evidence="1">
    <location>
        <begin position="889"/>
        <end position="906"/>
    </location>
</feature>
<evidence type="ECO:0000256" key="1">
    <source>
        <dbReference type="SAM" id="MobiDB-lite"/>
    </source>
</evidence>
<accession>A0A7S1YS11</accession>
<dbReference type="EMBL" id="HBGN01006338">
    <property type="protein sequence ID" value="CAD9317641.1"/>
    <property type="molecule type" value="Transcribed_RNA"/>
</dbReference>
<protein>
    <submittedName>
        <fullName evidence="2">Uncharacterized protein</fullName>
    </submittedName>
</protein>
<gene>
    <name evidence="2" type="ORF">DBRI1063_LOCUS4049</name>
</gene>
<feature type="region of interest" description="Disordered" evidence="1">
    <location>
        <begin position="116"/>
        <end position="152"/>
    </location>
</feature>
<proteinExistence type="predicted"/>
<dbReference type="AlphaFoldDB" id="A0A7S1YS11"/>
<feature type="compositionally biased region" description="Low complexity" evidence="1">
    <location>
        <begin position="116"/>
        <end position="147"/>
    </location>
</feature>
<evidence type="ECO:0000313" key="2">
    <source>
        <dbReference type="EMBL" id="CAD9317641.1"/>
    </source>
</evidence>
<dbReference type="InterPro" id="IPR036890">
    <property type="entry name" value="HATPase_C_sf"/>
</dbReference>
<feature type="region of interest" description="Disordered" evidence="1">
    <location>
        <begin position="164"/>
        <end position="185"/>
    </location>
</feature>
<feature type="region of interest" description="Disordered" evidence="1">
    <location>
        <begin position="235"/>
        <end position="259"/>
    </location>
</feature>
<reference evidence="2" key="1">
    <citation type="submission" date="2021-01" db="EMBL/GenBank/DDBJ databases">
        <authorList>
            <person name="Corre E."/>
            <person name="Pelletier E."/>
            <person name="Niang G."/>
            <person name="Scheremetjew M."/>
            <person name="Finn R."/>
            <person name="Kale V."/>
            <person name="Holt S."/>
            <person name="Cochrane G."/>
            <person name="Meng A."/>
            <person name="Brown T."/>
            <person name="Cohen L."/>
        </authorList>
    </citation>
    <scope>NUCLEOTIDE SEQUENCE</scope>
    <source>
        <strain evidence="2">Pop2</strain>
    </source>
</reference>
<dbReference type="SUPFAM" id="SSF55874">
    <property type="entry name" value="ATPase domain of HSP90 chaperone/DNA topoisomerase II/histidine kinase"/>
    <property type="match status" value="1"/>
</dbReference>